<protein>
    <submittedName>
        <fullName evidence="1">Uncharacterized protein</fullName>
    </submittedName>
</protein>
<proteinExistence type="predicted"/>
<keyword evidence="2" id="KW-1185">Reference proteome</keyword>
<sequence>MVQSDKGYHLLQESIGYASPLQHRATFETLGKVHCYSDILFLFYSVKADSTACKGFRCKSFACHLSTARVLFRSWLKLLQSKVSLVFIIQGTTSLLMQHQI</sequence>
<evidence type="ECO:0000313" key="1">
    <source>
        <dbReference type="EMBL" id="KAK7481246.1"/>
    </source>
</evidence>
<accession>A0ABD0K2Y7</accession>
<dbReference type="AlphaFoldDB" id="A0ABD0K2Y7"/>
<dbReference type="Proteomes" id="UP001519460">
    <property type="component" value="Unassembled WGS sequence"/>
</dbReference>
<gene>
    <name evidence="1" type="ORF">BaRGS_00027506</name>
</gene>
<reference evidence="1 2" key="1">
    <citation type="journal article" date="2023" name="Sci. Data">
        <title>Genome assembly of the Korean intertidal mud-creeper Batillaria attramentaria.</title>
        <authorList>
            <person name="Patra A.K."/>
            <person name="Ho P.T."/>
            <person name="Jun S."/>
            <person name="Lee S.J."/>
            <person name="Kim Y."/>
            <person name="Won Y.J."/>
        </authorList>
    </citation>
    <scope>NUCLEOTIDE SEQUENCE [LARGE SCALE GENOMIC DNA]</scope>
    <source>
        <strain evidence="1">Wonlab-2016</strain>
    </source>
</reference>
<evidence type="ECO:0000313" key="2">
    <source>
        <dbReference type="Proteomes" id="UP001519460"/>
    </source>
</evidence>
<name>A0ABD0K2Y7_9CAEN</name>
<comment type="caution">
    <text evidence="1">The sequence shown here is derived from an EMBL/GenBank/DDBJ whole genome shotgun (WGS) entry which is preliminary data.</text>
</comment>
<dbReference type="EMBL" id="JACVVK020000265">
    <property type="protein sequence ID" value="KAK7481246.1"/>
    <property type="molecule type" value="Genomic_DNA"/>
</dbReference>
<organism evidence="1 2">
    <name type="scientific">Batillaria attramentaria</name>
    <dbReference type="NCBI Taxonomy" id="370345"/>
    <lineage>
        <taxon>Eukaryota</taxon>
        <taxon>Metazoa</taxon>
        <taxon>Spiralia</taxon>
        <taxon>Lophotrochozoa</taxon>
        <taxon>Mollusca</taxon>
        <taxon>Gastropoda</taxon>
        <taxon>Caenogastropoda</taxon>
        <taxon>Sorbeoconcha</taxon>
        <taxon>Cerithioidea</taxon>
        <taxon>Batillariidae</taxon>
        <taxon>Batillaria</taxon>
    </lineage>
</organism>